<dbReference type="InterPro" id="IPR023753">
    <property type="entry name" value="FAD/NAD-binding_dom"/>
</dbReference>
<evidence type="ECO:0000313" key="9">
    <source>
        <dbReference type="EMBL" id="GAA2026656.1"/>
    </source>
</evidence>
<name>A0ABN2U1A1_9MICO</name>
<organism evidence="9 10">
    <name type="scientific">Agromyces tropicus</name>
    <dbReference type="NCBI Taxonomy" id="555371"/>
    <lineage>
        <taxon>Bacteria</taxon>
        <taxon>Bacillati</taxon>
        <taxon>Actinomycetota</taxon>
        <taxon>Actinomycetes</taxon>
        <taxon>Micrococcales</taxon>
        <taxon>Microbacteriaceae</taxon>
        <taxon>Agromyces</taxon>
    </lineage>
</organism>
<proteinExistence type="predicted"/>
<dbReference type="EMBL" id="BAAAPW010000001">
    <property type="protein sequence ID" value="GAA2026656.1"/>
    <property type="molecule type" value="Genomic_DNA"/>
</dbReference>
<evidence type="ECO:0000256" key="1">
    <source>
        <dbReference type="ARBA" id="ARBA00001974"/>
    </source>
</evidence>
<dbReference type="Pfam" id="PF07992">
    <property type="entry name" value="Pyr_redox_2"/>
    <property type="match status" value="1"/>
</dbReference>
<evidence type="ECO:0000256" key="5">
    <source>
        <dbReference type="ARBA" id="ARBA00022857"/>
    </source>
</evidence>
<dbReference type="Gene3D" id="3.50.50.60">
    <property type="entry name" value="FAD/NAD(P)-binding domain"/>
    <property type="match status" value="1"/>
</dbReference>
<gene>
    <name evidence="9" type="ORF">GCM10009819_07350</name>
</gene>
<evidence type="ECO:0000313" key="10">
    <source>
        <dbReference type="Proteomes" id="UP001501196"/>
    </source>
</evidence>
<dbReference type="PANTHER" id="PTHR48467:SF1">
    <property type="entry name" value="GLUTAMATE SYNTHASE 1 [NADH], CHLOROPLASTIC-LIKE"/>
    <property type="match status" value="1"/>
</dbReference>
<evidence type="ECO:0000256" key="7">
    <source>
        <dbReference type="ARBA" id="ARBA00047776"/>
    </source>
</evidence>
<protein>
    <recommendedName>
        <fullName evidence="2">ferredoxin--NADP(+) reductase</fullName>
        <ecNumber evidence="2">1.18.1.2</ecNumber>
    </recommendedName>
</protein>
<evidence type="ECO:0000256" key="6">
    <source>
        <dbReference type="ARBA" id="ARBA00023002"/>
    </source>
</evidence>
<keyword evidence="4" id="KW-0274">FAD</keyword>
<dbReference type="RefSeq" id="WP_344369541.1">
    <property type="nucleotide sequence ID" value="NZ_BAAAPW010000001.1"/>
</dbReference>
<dbReference type="Gene3D" id="3.40.50.720">
    <property type="entry name" value="NAD(P)-binding Rossmann-like Domain"/>
    <property type="match status" value="1"/>
</dbReference>
<keyword evidence="10" id="KW-1185">Reference proteome</keyword>
<dbReference type="PRINTS" id="PR00419">
    <property type="entry name" value="ADXRDTASE"/>
</dbReference>
<dbReference type="SUPFAM" id="SSF51971">
    <property type="entry name" value="Nucleotide-binding domain"/>
    <property type="match status" value="1"/>
</dbReference>
<dbReference type="Proteomes" id="UP001501196">
    <property type="component" value="Unassembled WGS sequence"/>
</dbReference>
<dbReference type="PANTHER" id="PTHR48467">
    <property type="entry name" value="GLUTAMATE SYNTHASE 1 [NADH], CHLOROPLASTIC-LIKE"/>
    <property type="match status" value="1"/>
</dbReference>
<comment type="caution">
    <text evidence="9">The sequence shown here is derived from an EMBL/GenBank/DDBJ whole genome shotgun (WGS) entry which is preliminary data.</text>
</comment>
<comment type="cofactor">
    <cofactor evidence="1">
        <name>FAD</name>
        <dbReference type="ChEBI" id="CHEBI:57692"/>
    </cofactor>
</comment>
<keyword evidence="3" id="KW-0285">Flavoprotein</keyword>
<dbReference type="InterPro" id="IPR055275">
    <property type="entry name" value="Ferredox_Rdtase"/>
</dbReference>
<reference evidence="9 10" key="1">
    <citation type="journal article" date="2019" name="Int. J. Syst. Evol. Microbiol.">
        <title>The Global Catalogue of Microorganisms (GCM) 10K type strain sequencing project: providing services to taxonomists for standard genome sequencing and annotation.</title>
        <authorList>
            <consortium name="The Broad Institute Genomics Platform"/>
            <consortium name="The Broad Institute Genome Sequencing Center for Infectious Disease"/>
            <person name="Wu L."/>
            <person name="Ma J."/>
        </authorList>
    </citation>
    <scope>NUCLEOTIDE SEQUENCE [LARGE SCALE GENOMIC DNA]</scope>
    <source>
        <strain evidence="9 10">JCM 15672</strain>
    </source>
</reference>
<dbReference type="InterPro" id="IPR036188">
    <property type="entry name" value="FAD/NAD-bd_sf"/>
</dbReference>
<keyword evidence="5" id="KW-0521">NADP</keyword>
<accession>A0ABN2U1A1</accession>
<evidence type="ECO:0000256" key="2">
    <source>
        <dbReference type="ARBA" id="ARBA00013223"/>
    </source>
</evidence>
<evidence type="ECO:0000259" key="8">
    <source>
        <dbReference type="Pfam" id="PF07992"/>
    </source>
</evidence>
<evidence type="ECO:0000256" key="3">
    <source>
        <dbReference type="ARBA" id="ARBA00022630"/>
    </source>
</evidence>
<feature type="domain" description="FAD/NAD(P)-binding" evidence="8">
    <location>
        <begin position="13"/>
        <end position="303"/>
    </location>
</feature>
<dbReference type="EC" id="1.18.1.2" evidence="2"/>
<comment type="catalytic activity">
    <reaction evidence="7">
        <text>2 reduced [2Fe-2S]-[ferredoxin] + NADP(+) + H(+) = 2 oxidized [2Fe-2S]-[ferredoxin] + NADPH</text>
        <dbReference type="Rhea" id="RHEA:20125"/>
        <dbReference type="Rhea" id="RHEA-COMP:10000"/>
        <dbReference type="Rhea" id="RHEA-COMP:10001"/>
        <dbReference type="ChEBI" id="CHEBI:15378"/>
        <dbReference type="ChEBI" id="CHEBI:33737"/>
        <dbReference type="ChEBI" id="CHEBI:33738"/>
        <dbReference type="ChEBI" id="CHEBI:57783"/>
        <dbReference type="ChEBI" id="CHEBI:58349"/>
        <dbReference type="EC" id="1.18.1.2"/>
    </reaction>
</comment>
<evidence type="ECO:0000256" key="4">
    <source>
        <dbReference type="ARBA" id="ARBA00022827"/>
    </source>
</evidence>
<sequence>MRKHAAAPAYRSTVAIVGSGPSGCYTAQFLRKSWPGSEITVFEAMPMPYGLVRYGIAADHQGAKAVTSQFDRVFTRMDVMFAGNVEIGSSVTFDELHDAFDVVVLATGLPDDRGLGVPQDDTARVVGAGELVRALNGHPDAGRTLEPVGEAVIVVGQGNVSMDVVRMLSKTGAELDGSDIEDAVLQRLRPEPVRVIHVVGRSGAAAAKFDIAMLRELGTLSDVSIGVTGLGDDEGAIPELLSELAARDAAAVPERRTRVIFHFGATPASIGHDGQRTVLTVVDSVSGDERALQADTIITAIGFCNADTTPATVPDEEWSGDRVYRVGWLGRGPRGTVAENRKHAQSVAQTIVADAAAGRFLLGRPGLRAVWPRIQHDAVTFDDWRLIDEVERTSAGPGRCRRKITDLAELLEVVATKAAISA</sequence>
<keyword evidence="6" id="KW-0560">Oxidoreductase</keyword>